<protein>
    <submittedName>
        <fullName evidence="1">Uncharacterized protein</fullName>
    </submittedName>
</protein>
<reference evidence="1" key="1">
    <citation type="journal article" date="2021" name="Proc. Natl. Acad. Sci. U.S.A.">
        <title>A Catalog of Tens of Thousands of Viruses from Human Metagenomes Reveals Hidden Associations with Chronic Diseases.</title>
        <authorList>
            <person name="Tisza M.J."/>
            <person name="Buck C.B."/>
        </authorList>
    </citation>
    <scope>NUCLEOTIDE SEQUENCE</scope>
    <source>
        <strain evidence="1">CtJcm18</strain>
    </source>
</reference>
<dbReference type="EMBL" id="BK015323">
    <property type="protein sequence ID" value="DAE01375.1"/>
    <property type="molecule type" value="Genomic_DNA"/>
</dbReference>
<organism evidence="1">
    <name type="scientific">Siphoviridae sp. ctJcm18</name>
    <dbReference type="NCBI Taxonomy" id="2825433"/>
    <lineage>
        <taxon>Viruses</taxon>
        <taxon>Duplodnaviria</taxon>
        <taxon>Heunggongvirae</taxon>
        <taxon>Uroviricota</taxon>
        <taxon>Caudoviricetes</taxon>
    </lineage>
</organism>
<evidence type="ECO:0000313" key="1">
    <source>
        <dbReference type="EMBL" id="DAE01375.1"/>
    </source>
</evidence>
<accession>A0A8S5P2R5</accession>
<name>A0A8S5P2R5_9CAUD</name>
<sequence length="29" mass="3427">MLRMLAITPKILRTRRFSIICYLSGFNVL</sequence>
<proteinExistence type="predicted"/>